<feature type="transmembrane region" description="Helical" evidence="1">
    <location>
        <begin position="35"/>
        <end position="67"/>
    </location>
</feature>
<accession>A0A0R1RM23</accession>
<dbReference type="InterPro" id="IPR012507">
    <property type="entry name" value="YibE_F"/>
</dbReference>
<dbReference type="PANTHER" id="PTHR41771">
    <property type="entry name" value="MEMBRANE PROTEIN-RELATED"/>
    <property type="match status" value="1"/>
</dbReference>
<dbReference type="PANTHER" id="PTHR41771:SF1">
    <property type="entry name" value="MEMBRANE PROTEIN"/>
    <property type="match status" value="1"/>
</dbReference>
<proteinExistence type="predicted"/>
<evidence type="ECO:0000313" key="2">
    <source>
        <dbReference type="EMBL" id="KRL57910.1"/>
    </source>
</evidence>
<reference evidence="2 3" key="1">
    <citation type="journal article" date="2015" name="Genome Announc.">
        <title>Expanding the biotechnology potential of lactobacilli through comparative genomics of 213 strains and associated genera.</title>
        <authorList>
            <person name="Sun Z."/>
            <person name="Harris H.M."/>
            <person name="McCann A."/>
            <person name="Guo C."/>
            <person name="Argimon S."/>
            <person name="Zhang W."/>
            <person name="Yang X."/>
            <person name="Jeffery I.B."/>
            <person name="Cooney J.C."/>
            <person name="Kagawa T.F."/>
            <person name="Liu W."/>
            <person name="Song Y."/>
            <person name="Salvetti E."/>
            <person name="Wrobel A."/>
            <person name="Rasinkangas P."/>
            <person name="Parkhill J."/>
            <person name="Rea M.C."/>
            <person name="O'Sullivan O."/>
            <person name="Ritari J."/>
            <person name="Douillard F.P."/>
            <person name="Paul Ross R."/>
            <person name="Yang R."/>
            <person name="Briner A.E."/>
            <person name="Felis G.E."/>
            <person name="de Vos W.M."/>
            <person name="Barrangou R."/>
            <person name="Klaenhammer T.R."/>
            <person name="Caufield P.W."/>
            <person name="Cui Y."/>
            <person name="Zhang H."/>
            <person name="O'Toole P.W."/>
        </authorList>
    </citation>
    <scope>NUCLEOTIDE SEQUENCE [LARGE SCALE GENOMIC DNA]</scope>
    <source>
        <strain evidence="2 3">DSM 15707</strain>
    </source>
</reference>
<keyword evidence="1" id="KW-1133">Transmembrane helix</keyword>
<organism evidence="2 3">
    <name type="scientific">Paucilactobacillus oligofermentans DSM 15707 = LMG 22743</name>
    <dbReference type="NCBI Taxonomy" id="1423778"/>
    <lineage>
        <taxon>Bacteria</taxon>
        <taxon>Bacillati</taxon>
        <taxon>Bacillota</taxon>
        <taxon>Bacilli</taxon>
        <taxon>Lactobacillales</taxon>
        <taxon>Lactobacillaceae</taxon>
        <taxon>Paucilactobacillus</taxon>
    </lineage>
</organism>
<dbReference type="PATRIC" id="fig|1423778.4.peg.402"/>
<keyword evidence="3" id="KW-1185">Reference proteome</keyword>
<dbReference type="AlphaFoldDB" id="A0A0R1RM23"/>
<dbReference type="PIRSF" id="PIRSF031503">
    <property type="entry name" value="UCP031503_mp"/>
    <property type="match status" value="1"/>
</dbReference>
<name>A0A0R1RM23_9LACO</name>
<feature type="transmembrane region" description="Helical" evidence="1">
    <location>
        <begin position="178"/>
        <end position="201"/>
    </location>
</feature>
<keyword evidence="1" id="KW-0812">Transmembrane</keyword>
<gene>
    <name evidence="2" type="ORF">FC70_GL000383</name>
</gene>
<dbReference type="InterPro" id="IPR014564">
    <property type="entry name" value="UCP031503_TM"/>
</dbReference>
<dbReference type="EMBL" id="AZFE01000003">
    <property type="protein sequence ID" value="KRL57910.1"/>
    <property type="molecule type" value="Genomic_DNA"/>
</dbReference>
<dbReference type="STRING" id="1423778.FC70_GL000383"/>
<protein>
    <submittedName>
        <fullName evidence="2">YibE F family protein</fullName>
    </submittedName>
</protein>
<dbReference type="OrthoDB" id="2414035at2"/>
<evidence type="ECO:0000313" key="3">
    <source>
        <dbReference type="Proteomes" id="UP000051697"/>
    </source>
</evidence>
<dbReference type="KEGG" id="lol:LACOL_1311"/>
<dbReference type="RefSeq" id="WP_057889333.1">
    <property type="nucleotide sequence ID" value="NZ_AZFE01000003.1"/>
</dbReference>
<comment type="caution">
    <text evidence="2">The sequence shown here is derived from an EMBL/GenBank/DDBJ whole genome shotgun (WGS) entry which is preliminary data.</text>
</comment>
<feature type="transmembrane region" description="Helical" evidence="1">
    <location>
        <begin position="221"/>
        <end position="242"/>
    </location>
</feature>
<dbReference type="Pfam" id="PF07907">
    <property type="entry name" value="YibE_F"/>
    <property type="match status" value="1"/>
</dbReference>
<evidence type="ECO:0000256" key="1">
    <source>
        <dbReference type="SAM" id="Phobius"/>
    </source>
</evidence>
<keyword evidence="1" id="KW-0472">Membrane</keyword>
<sequence>MTTITALGLVLLILMLIIGGKQGWKAFMSLILNFGFLFFAVILIAFHVSPFLVTLGIGIVILAITIFMGDDDLLTTQTAFYASLIVLLILLSIIVPIEHFAMVQGFGAEDSDALEGMSLYIGMNFLQISVTTTVLSTLGAIAEASIAISAGLTEVISQHPHLTNRQLMANGMSIGESILGTTFNTLFFGFFGGFLALFIWFMGLNYSFGEIMNNKIFVSELIMIFISFIGVIITIPLTTLVMTHQRHKKFVDND</sequence>
<feature type="transmembrane region" description="Helical" evidence="1">
    <location>
        <begin position="79"/>
        <end position="97"/>
    </location>
</feature>
<dbReference type="Proteomes" id="UP000051697">
    <property type="component" value="Unassembled WGS sequence"/>
</dbReference>